<feature type="compositionally biased region" description="Polar residues" evidence="2">
    <location>
        <begin position="369"/>
        <end position="384"/>
    </location>
</feature>
<feature type="compositionally biased region" description="Basic and acidic residues" evidence="2">
    <location>
        <begin position="622"/>
        <end position="641"/>
    </location>
</feature>
<sequence length="736" mass="84276">MPHGPHLSDPVMRSRTCRLDDQPDWPMSGAKDAIRRKRRGRPPTGLERMVKKINEMRVANPDDRLVIVNTICNVETKDALAKFMAIDGHVQLTNWLGQAVDEGRQGLQLALLKLAARLPISGNMATSLEALVSELALKCGDRSVREQAKYALTQWQSEKPNVEHYSIVVGRTDRKVIFERDPEYFSDACSDEPARKKKRSEHSKSLQWAPEHKLEMVKIFHDPIEEMLQSGQEAVVQSNPSYIILPQTVWQTPHRLMIPEDCKFSQKGVNSTEKSVQANRVASVMELVYFKKDQVPPNPEPTSDEAQSVSTANPFYKDLKDLPAPVGGMLSDPVVLLDSHENSLALDELISADPSLMSDLFLETEDPQYQESNNDFNFPESNHFSSIRIRSPPPVRRERPRSPPPPVNRDHFGLPLPPSIPAVQSATVGQRRDDRREEFERGFPSHEPYPYLNPYSPEFEPAGFPERRIPLDHSRSQEHALMQRRFIEEYPRPRVEDRVNPPSRSQWSEYERRQNVPYGPDIDMRRSPMRFGPDRDGRPYVHRSQFRDPNFDGCRAVGNEPPPRYPPSFREDDRHFVYPPERRPYPPDMYERHPNDRYDDRRFTDAPPPRGPYRSVQPPPHFRPDNDRRASPRPIPEADRRPGVANRICKFFIMPRGCTLGDTCPYLHDASAVNKGGPGPFKRGRARGQHRGGMRTPQIRPNKEVDISEESTDPNSNVDQFGRLKKPPPTPAPAIQ</sequence>
<dbReference type="InterPro" id="IPR000571">
    <property type="entry name" value="Znf_CCCH"/>
</dbReference>
<dbReference type="EMBL" id="HACM01010256">
    <property type="protein sequence ID" value="CRZ10698.1"/>
    <property type="molecule type" value="Transcribed_RNA"/>
</dbReference>
<feature type="zinc finger region" description="C3H1-type" evidence="1">
    <location>
        <begin position="643"/>
        <end position="671"/>
    </location>
</feature>
<feature type="domain" description="C3H1-type" evidence="3">
    <location>
        <begin position="643"/>
        <end position="671"/>
    </location>
</feature>
<feature type="compositionally biased region" description="Basic and acidic residues" evidence="2">
    <location>
        <begin position="569"/>
        <end position="604"/>
    </location>
</feature>
<feature type="region of interest" description="Disordered" evidence="2">
    <location>
        <begin position="1"/>
        <end position="43"/>
    </location>
</feature>
<evidence type="ECO:0000259" key="3">
    <source>
        <dbReference type="PROSITE" id="PS50103"/>
    </source>
</evidence>
<dbReference type="AlphaFoldDB" id="A0A0H5R994"/>
<evidence type="ECO:0000313" key="4">
    <source>
        <dbReference type="EMBL" id="CRZ10698.1"/>
    </source>
</evidence>
<feature type="region of interest" description="Disordered" evidence="2">
    <location>
        <begin position="369"/>
        <end position="468"/>
    </location>
</feature>
<feature type="compositionally biased region" description="Basic and acidic residues" evidence="2">
    <location>
        <begin position="430"/>
        <end position="444"/>
    </location>
</feature>
<keyword evidence="1" id="KW-0863">Zinc-finger</keyword>
<feature type="compositionally biased region" description="Pro residues" evidence="2">
    <location>
        <begin position="727"/>
        <end position="736"/>
    </location>
</feature>
<reference evidence="4" key="1">
    <citation type="submission" date="2015-04" db="EMBL/GenBank/DDBJ databases">
        <title>The genome sequence of the plant pathogenic Rhizarian Plasmodiophora brassicae reveals insights in its biotrophic life cycle and the origin of chitin synthesis.</title>
        <authorList>
            <person name="Schwelm A."/>
            <person name="Fogelqvist J."/>
            <person name="Knaust A."/>
            <person name="Julke S."/>
            <person name="Lilja T."/>
            <person name="Dhandapani V."/>
            <person name="Bonilla-Rosso G."/>
            <person name="Karlsson M."/>
            <person name="Shevchenko A."/>
            <person name="Choi S.R."/>
            <person name="Kim H.G."/>
            <person name="Park J.Y."/>
            <person name="Lim Y.P."/>
            <person name="Ludwig-Muller J."/>
            <person name="Dixelius C."/>
        </authorList>
    </citation>
    <scope>NUCLEOTIDE SEQUENCE</scope>
    <source>
        <tissue evidence="4">Potato root galls</tissue>
    </source>
</reference>
<feature type="region of interest" description="Disordered" evidence="2">
    <location>
        <begin position="672"/>
        <end position="736"/>
    </location>
</feature>
<feature type="compositionally biased region" description="Pro residues" evidence="2">
    <location>
        <begin position="606"/>
        <end position="621"/>
    </location>
</feature>
<organism evidence="4">
    <name type="scientific">Spongospora subterranea</name>
    <dbReference type="NCBI Taxonomy" id="70186"/>
    <lineage>
        <taxon>Eukaryota</taxon>
        <taxon>Sar</taxon>
        <taxon>Rhizaria</taxon>
        <taxon>Endomyxa</taxon>
        <taxon>Phytomyxea</taxon>
        <taxon>Plasmodiophorida</taxon>
        <taxon>Plasmodiophoridae</taxon>
        <taxon>Spongospora</taxon>
    </lineage>
</organism>
<feature type="compositionally biased region" description="Basic and acidic residues" evidence="2">
    <location>
        <begin position="522"/>
        <end position="550"/>
    </location>
</feature>
<proteinExistence type="predicted"/>
<dbReference type="GO" id="GO:0008270">
    <property type="term" value="F:zinc ion binding"/>
    <property type="evidence" value="ECO:0007669"/>
    <property type="project" value="UniProtKB-KW"/>
</dbReference>
<feature type="compositionally biased region" description="Basic residues" evidence="2">
    <location>
        <begin position="682"/>
        <end position="693"/>
    </location>
</feature>
<protein>
    <recommendedName>
        <fullName evidence="3">C3H1-type domain-containing protein</fullName>
    </recommendedName>
</protein>
<keyword evidence="1" id="KW-0479">Metal-binding</keyword>
<evidence type="ECO:0000256" key="1">
    <source>
        <dbReference type="PROSITE-ProRule" id="PRU00723"/>
    </source>
</evidence>
<feature type="region of interest" description="Disordered" evidence="2">
    <location>
        <begin position="493"/>
        <end position="641"/>
    </location>
</feature>
<name>A0A0H5R994_9EUKA</name>
<keyword evidence="1" id="KW-0862">Zinc</keyword>
<accession>A0A0H5R994</accession>
<dbReference type="PROSITE" id="PS50103">
    <property type="entry name" value="ZF_C3H1"/>
    <property type="match status" value="1"/>
</dbReference>
<evidence type="ECO:0000256" key="2">
    <source>
        <dbReference type="SAM" id="MobiDB-lite"/>
    </source>
</evidence>